<dbReference type="RefSeq" id="WP_270140945.1">
    <property type="nucleotide sequence ID" value="NZ_CP115450.1"/>
</dbReference>
<name>A0ABY7PXS7_9ACTN</name>
<sequence length="126" mass="13730">MHDVGKQRIEVLDRQYELTVHSLTRTAEEFTVTYSITPPLPNDVPPVSPAAPPLFLWLEATDDLGNHYTDYGGAHGLSTDGLRTQGTISGQPAVAAEADRLTVRLVFLQGASEHGYEFSLPLPDEA</sequence>
<keyword evidence="2" id="KW-1185">Reference proteome</keyword>
<protein>
    <submittedName>
        <fullName evidence="1">Uncharacterized protein</fullName>
    </submittedName>
</protein>
<evidence type="ECO:0000313" key="2">
    <source>
        <dbReference type="Proteomes" id="UP001212821"/>
    </source>
</evidence>
<dbReference type="Proteomes" id="UP001212821">
    <property type="component" value="Chromosome"/>
</dbReference>
<accession>A0ABY7PXS7</accession>
<dbReference type="EMBL" id="CP115450">
    <property type="protein sequence ID" value="WBP85174.1"/>
    <property type="molecule type" value="Genomic_DNA"/>
</dbReference>
<evidence type="ECO:0000313" key="1">
    <source>
        <dbReference type="EMBL" id="WBP85174.1"/>
    </source>
</evidence>
<reference evidence="2" key="1">
    <citation type="submission" date="2022-12" db="EMBL/GenBank/DDBJ databases">
        <authorList>
            <person name="Mo P."/>
        </authorList>
    </citation>
    <scope>NUCLEOTIDE SEQUENCE [LARGE SCALE GENOMIC DNA]</scope>
    <source>
        <strain evidence="2">HUAS 3-15</strain>
    </source>
</reference>
<organism evidence="1 2">
    <name type="scientific">Kitasatospora cathayae</name>
    <dbReference type="NCBI Taxonomy" id="3004092"/>
    <lineage>
        <taxon>Bacteria</taxon>
        <taxon>Bacillati</taxon>
        <taxon>Actinomycetota</taxon>
        <taxon>Actinomycetes</taxon>
        <taxon>Kitasatosporales</taxon>
        <taxon>Streptomycetaceae</taxon>
        <taxon>Kitasatospora</taxon>
    </lineage>
</organism>
<proteinExistence type="predicted"/>
<gene>
    <name evidence="1" type="ORF">O1G21_04420</name>
</gene>